<accession>A0A4S4LVY1</accession>
<evidence type="ECO:0000313" key="1">
    <source>
        <dbReference type="EMBL" id="THH16267.1"/>
    </source>
</evidence>
<dbReference type="PANTHER" id="PTHR38926">
    <property type="entry name" value="F-BOX DOMAIN CONTAINING PROTEIN, EXPRESSED"/>
    <property type="match status" value="1"/>
</dbReference>
<name>A0A4S4LVY1_9AGAM</name>
<proteinExistence type="predicted"/>
<comment type="caution">
    <text evidence="1">The sequence shown here is derived from an EMBL/GenBank/DDBJ whole genome shotgun (WGS) entry which is preliminary data.</text>
</comment>
<dbReference type="EMBL" id="SGPL01000166">
    <property type="protein sequence ID" value="THH16267.1"/>
    <property type="molecule type" value="Genomic_DNA"/>
</dbReference>
<dbReference type="Proteomes" id="UP000310158">
    <property type="component" value="Unassembled WGS sequence"/>
</dbReference>
<evidence type="ECO:0000313" key="2">
    <source>
        <dbReference type="Proteomes" id="UP000310158"/>
    </source>
</evidence>
<reference evidence="1 2" key="1">
    <citation type="submission" date="2019-02" db="EMBL/GenBank/DDBJ databases">
        <title>Genome sequencing of the rare red list fungi Bondarzewia mesenterica.</title>
        <authorList>
            <person name="Buettner E."/>
            <person name="Kellner H."/>
        </authorList>
    </citation>
    <scope>NUCLEOTIDE SEQUENCE [LARGE SCALE GENOMIC DNA]</scope>
    <source>
        <strain evidence="1 2">DSM 108281</strain>
    </source>
</reference>
<sequence>MSAHSYVFPLPSCYSPEISYRLADILPVHYPPEVISEILFQALPDDPQQPISVHAAPILLTRVCRKWRAIALSSPRLWNEFSISDTRAWSDESVESFCKVVDARLPLSGALPISCYLVSQDPRSFSRLLDILCRHAHRWKSVMLEGVMGHVFPSLSVISFHFLENLDLNSDWGTESCTYALLACIRSAAPRLRSMVIYWQPSFIELALPWPELTHLVVQSAVFYCQYPVFDMAQILANAGKCRNLTLLAVHIWSCSEWIYPTFRVTLPRLRELRLAVPNSLILDSTLRALILPELQHLQLCAGLSTQAPLLHTLLADFLSPCTSSVISMNLVHVHMSEEELMRILKNLPNLTSLSLIRTGFTAALFASLILRFSDSGNLVFGQNTRLEKLEIGRDVFDMFDLRLLGIPDDIDKSLADVIESRWRLPPNAMDGDEKPVSRLSSIYLHPSHWTEMQTASPGVCARISACCSEGLTLSFS</sequence>
<dbReference type="InterPro" id="IPR032675">
    <property type="entry name" value="LRR_dom_sf"/>
</dbReference>
<protein>
    <submittedName>
        <fullName evidence="1">Uncharacterized protein</fullName>
    </submittedName>
</protein>
<dbReference type="AlphaFoldDB" id="A0A4S4LVY1"/>
<keyword evidence="2" id="KW-1185">Reference proteome</keyword>
<dbReference type="SUPFAM" id="SSF52047">
    <property type="entry name" value="RNI-like"/>
    <property type="match status" value="1"/>
</dbReference>
<dbReference type="PANTHER" id="PTHR38926:SF72">
    <property type="entry name" value="IM:7136021-RELATED"/>
    <property type="match status" value="1"/>
</dbReference>
<organism evidence="1 2">
    <name type="scientific">Bondarzewia mesenterica</name>
    <dbReference type="NCBI Taxonomy" id="1095465"/>
    <lineage>
        <taxon>Eukaryota</taxon>
        <taxon>Fungi</taxon>
        <taxon>Dikarya</taxon>
        <taxon>Basidiomycota</taxon>
        <taxon>Agaricomycotina</taxon>
        <taxon>Agaricomycetes</taxon>
        <taxon>Russulales</taxon>
        <taxon>Bondarzewiaceae</taxon>
        <taxon>Bondarzewia</taxon>
    </lineage>
</organism>
<dbReference type="Gene3D" id="3.80.10.10">
    <property type="entry name" value="Ribonuclease Inhibitor"/>
    <property type="match status" value="1"/>
</dbReference>
<dbReference type="OrthoDB" id="3253362at2759"/>
<gene>
    <name evidence="1" type="ORF">EW146_g4341</name>
</gene>